<evidence type="ECO:0000313" key="1">
    <source>
        <dbReference type="EMBL" id="ORB62026.1"/>
    </source>
</evidence>
<name>A0A1X0JHR3_9MYCO</name>
<dbReference type="AlphaFoldDB" id="A0A1X0JHR3"/>
<protein>
    <submittedName>
        <fullName evidence="1">Uncharacterized protein</fullName>
    </submittedName>
</protein>
<reference evidence="1 2" key="1">
    <citation type="submission" date="2017-02" db="EMBL/GenBank/DDBJ databases">
        <title>The new phylogeny of genus Mycobacterium.</title>
        <authorList>
            <person name="Tortoli E."/>
            <person name="Trovato A."/>
            <person name="Cirillo D.M."/>
        </authorList>
    </citation>
    <scope>NUCLEOTIDE SEQUENCE [LARGE SCALE GENOMIC DNA]</scope>
    <source>
        <strain evidence="1 2">DSM 44338</strain>
    </source>
</reference>
<evidence type="ECO:0000313" key="2">
    <source>
        <dbReference type="Proteomes" id="UP000192411"/>
    </source>
</evidence>
<gene>
    <name evidence="1" type="ORF">BST47_24820</name>
</gene>
<organism evidence="1 2">
    <name type="scientific">Mycolicibacterium tusciae</name>
    <dbReference type="NCBI Taxonomy" id="75922"/>
    <lineage>
        <taxon>Bacteria</taxon>
        <taxon>Bacillati</taxon>
        <taxon>Actinomycetota</taxon>
        <taxon>Actinomycetes</taxon>
        <taxon>Mycobacteriales</taxon>
        <taxon>Mycobacteriaceae</taxon>
        <taxon>Mycolicibacterium</taxon>
    </lineage>
</organism>
<dbReference type="OrthoDB" id="4629960at2"/>
<dbReference type="EMBL" id="MVIM01000018">
    <property type="protein sequence ID" value="ORB62026.1"/>
    <property type="molecule type" value="Genomic_DNA"/>
</dbReference>
<dbReference type="Proteomes" id="UP000192411">
    <property type="component" value="Unassembled WGS sequence"/>
</dbReference>
<accession>A0A1X0JHR3</accession>
<proteinExistence type="predicted"/>
<keyword evidence="2" id="KW-1185">Reference proteome</keyword>
<sequence length="74" mass="8599">MTAATERNQLSERAVAAGWHRRDTERTDYYTRSPVRVHVIWQGDDKISGGALYHDDFLMTYSRDLDAVAAWLKR</sequence>
<dbReference type="RefSeq" id="WP_083128349.1">
    <property type="nucleotide sequence ID" value="NZ_MVIM01000018.1"/>
</dbReference>
<comment type="caution">
    <text evidence="1">The sequence shown here is derived from an EMBL/GenBank/DDBJ whole genome shotgun (WGS) entry which is preliminary data.</text>
</comment>